<proteinExistence type="predicted"/>
<gene>
    <name evidence="1" type="ORF">FEM48_Zijuj10G0041300</name>
</gene>
<evidence type="ECO:0000313" key="1">
    <source>
        <dbReference type="EMBL" id="KAH7515576.1"/>
    </source>
</evidence>
<comment type="caution">
    <text evidence="1">The sequence shown here is derived from an EMBL/GenBank/DDBJ whole genome shotgun (WGS) entry which is preliminary data.</text>
</comment>
<organism evidence="1 2">
    <name type="scientific">Ziziphus jujuba var. spinosa</name>
    <dbReference type="NCBI Taxonomy" id="714518"/>
    <lineage>
        <taxon>Eukaryota</taxon>
        <taxon>Viridiplantae</taxon>
        <taxon>Streptophyta</taxon>
        <taxon>Embryophyta</taxon>
        <taxon>Tracheophyta</taxon>
        <taxon>Spermatophyta</taxon>
        <taxon>Magnoliopsida</taxon>
        <taxon>eudicotyledons</taxon>
        <taxon>Gunneridae</taxon>
        <taxon>Pentapetalae</taxon>
        <taxon>rosids</taxon>
        <taxon>fabids</taxon>
        <taxon>Rosales</taxon>
        <taxon>Rhamnaceae</taxon>
        <taxon>Paliureae</taxon>
        <taxon>Ziziphus</taxon>
    </lineage>
</organism>
<dbReference type="AlphaFoldDB" id="A0A978UL74"/>
<protein>
    <submittedName>
        <fullName evidence="1">Uncharacterized protein</fullName>
    </submittedName>
</protein>
<reference evidence="1" key="1">
    <citation type="journal article" date="2021" name="Front. Plant Sci.">
        <title>Chromosome-Scale Genome Assembly for Chinese Sour Jujube and Insights Into Its Genome Evolution and Domestication Signature.</title>
        <authorList>
            <person name="Shen L.-Y."/>
            <person name="Luo H."/>
            <person name="Wang X.-L."/>
            <person name="Wang X.-M."/>
            <person name="Qiu X.-J."/>
            <person name="Liu H."/>
            <person name="Zhou S.-S."/>
            <person name="Jia K.-H."/>
            <person name="Nie S."/>
            <person name="Bao Y.-T."/>
            <person name="Zhang R.-G."/>
            <person name="Yun Q.-Z."/>
            <person name="Chai Y.-H."/>
            <person name="Lu J.-Y."/>
            <person name="Li Y."/>
            <person name="Zhao S.-W."/>
            <person name="Mao J.-F."/>
            <person name="Jia S.-G."/>
            <person name="Mao Y.-M."/>
        </authorList>
    </citation>
    <scope>NUCLEOTIDE SEQUENCE</scope>
    <source>
        <strain evidence="1">AT0</strain>
        <tissue evidence="1">Leaf</tissue>
    </source>
</reference>
<evidence type="ECO:0000313" key="2">
    <source>
        <dbReference type="Proteomes" id="UP000813462"/>
    </source>
</evidence>
<accession>A0A978UL74</accession>
<sequence>MESVERSVVKPLINLIDGGGGVADVNVDEHMTNFTRGAMSRLCFGSNSSEGEDIFLKLEALAEIISKLGPIYSALPLLRKGVESRLELVSQGVIDQTMPFHEVQAFEFRGDNLEVQMGFAGGRVRVSFDSCVAGVLVGNVFEVKNCGFKPKRSGERV</sequence>
<dbReference type="Proteomes" id="UP000813462">
    <property type="component" value="Unassembled WGS sequence"/>
</dbReference>
<name>A0A978UL74_ZIZJJ</name>
<dbReference type="EMBL" id="JAEACU010000010">
    <property type="protein sequence ID" value="KAH7515576.1"/>
    <property type="molecule type" value="Genomic_DNA"/>
</dbReference>